<dbReference type="ESTHER" id="playo-q7rq68">
    <property type="family name" value="Plasmodium_subtelomeric_PST-A"/>
</dbReference>
<reference evidence="2 3" key="1">
    <citation type="journal article" date="2002" name="Nature">
        <title>Genome sequence and comparative analysis of the model rodent malaria parasite Plasmodium yoelii yoelii.</title>
        <authorList>
            <person name="Carlton J.M."/>
            <person name="Angiuoli S.V."/>
            <person name="Suh B.B."/>
            <person name="Kooij T.W."/>
            <person name="Pertea M."/>
            <person name="Silva J.C."/>
            <person name="Ermolaeva M.D."/>
            <person name="Allen J.E."/>
            <person name="Selengut J.D."/>
            <person name="Koo H.L."/>
            <person name="Peterson J.D."/>
            <person name="Pop M."/>
            <person name="Kosack D.S."/>
            <person name="Shumway M.F."/>
            <person name="Bidwell S.L."/>
            <person name="Shallom S.J."/>
            <person name="van Aken S.E."/>
            <person name="Riedmuller S.B."/>
            <person name="Feldblyum T.V."/>
            <person name="Cho J.K."/>
            <person name="Quackenbush J."/>
            <person name="Sedegah M."/>
            <person name="Shoaibi A."/>
            <person name="Cummings L.M."/>
            <person name="Florens L."/>
            <person name="Yates J.R."/>
            <person name="Raine J.D."/>
            <person name="Sinden R.E."/>
            <person name="Harris M.A."/>
            <person name="Cunningham D.A."/>
            <person name="Preiser P.R."/>
            <person name="Bergman L.W."/>
            <person name="Vaidya A.B."/>
            <person name="van Lin L.H."/>
            <person name="Janse C.J."/>
            <person name="Waters A.P."/>
            <person name="Smith H.O."/>
            <person name="White O.R."/>
            <person name="Salzberg S.L."/>
            <person name="Venter J.C."/>
            <person name="Fraser C.M."/>
            <person name="Hoffman S.L."/>
            <person name="Gardner M.J."/>
            <person name="Carucci D.J."/>
        </authorList>
    </citation>
    <scope>NUCLEOTIDE SEQUENCE [LARGE SCALE GENOMIC DNA]</scope>
    <source>
        <strain evidence="2 3">17XNL</strain>
    </source>
</reference>
<dbReference type="EMBL" id="AABL01000323">
    <property type="protein sequence ID" value="EAA20526.1"/>
    <property type="molecule type" value="Genomic_DNA"/>
</dbReference>
<dbReference type="InParanoid" id="Q7RQ68"/>
<dbReference type="Proteomes" id="UP000008553">
    <property type="component" value="Unassembled WGS sequence"/>
</dbReference>
<protein>
    <recommendedName>
        <fullName evidence="1">Serine aminopeptidase S33 domain-containing protein</fullName>
    </recommendedName>
</protein>
<evidence type="ECO:0000259" key="1">
    <source>
        <dbReference type="Pfam" id="PF12146"/>
    </source>
</evidence>
<keyword evidence="3" id="KW-1185">Reference proteome</keyword>
<dbReference type="InterPro" id="IPR029058">
    <property type="entry name" value="AB_hydrolase_fold"/>
</dbReference>
<feature type="domain" description="Serine aminopeptidase S33" evidence="1">
    <location>
        <begin position="92"/>
        <end position="185"/>
    </location>
</feature>
<evidence type="ECO:0000313" key="3">
    <source>
        <dbReference type="Proteomes" id="UP000008553"/>
    </source>
</evidence>
<gene>
    <name evidence="2" type="ORF">PY01235</name>
</gene>
<sequence>MMEEIEMNNDELKNTKCNLDGDPKIGWLCNKNGLLLKTYGWLVENSVGIILLIHGFKVHTRSTFMRKKLKIANRNESLVVDTHNYYIYKDSWIEKFNQNGYSVYALDLQGHGESQAWNNVKGDFSCFDDLVDDVIQYMNQIQDEISNDNQKDDGSHDIVTHKKEKLPMYIIGYSMGGNIALRILQLLKKEQEDRINSEDANDNKKCNIMLENSTNINEIDNDMNNSNDYDSDNSCANISATKNSITSDKHESCYNYLDKLNIKGCVSLSGMIRIKSILDPGNKSFKYFYLPLVNFLSYVLPHAEFSSESRYKKSGYFPNICKCYKFLNIDGRKYKYKSEFIKATVTLDCNINYMPTDIPLLFVHSTDDSICCYKWTASFYNKINVSKKELHTVDDMNHFTTTMPGNENILNKIIDWISNLRKDDKDEKENEL</sequence>
<organism evidence="2 3">
    <name type="scientific">Plasmodium yoelii yoelii</name>
    <dbReference type="NCBI Taxonomy" id="73239"/>
    <lineage>
        <taxon>Eukaryota</taxon>
        <taxon>Sar</taxon>
        <taxon>Alveolata</taxon>
        <taxon>Apicomplexa</taxon>
        <taxon>Aconoidasida</taxon>
        <taxon>Haemosporida</taxon>
        <taxon>Plasmodiidae</taxon>
        <taxon>Plasmodium</taxon>
        <taxon>Plasmodium (Vinckeia)</taxon>
    </lineage>
</organism>
<dbReference type="Pfam" id="PF12146">
    <property type="entry name" value="Hydrolase_4"/>
    <property type="match status" value="1"/>
</dbReference>
<dbReference type="NCBIfam" id="TIGR01607">
    <property type="entry name" value="PST-A"/>
    <property type="match status" value="1"/>
</dbReference>
<dbReference type="InterPro" id="IPR051044">
    <property type="entry name" value="MAG_DAG_Lipase"/>
</dbReference>
<dbReference type="InterPro" id="IPR006494">
    <property type="entry name" value="PST_A"/>
</dbReference>
<dbReference type="STRING" id="73239.Q7RQ68"/>
<dbReference type="PANTHER" id="PTHR11614">
    <property type="entry name" value="PHOSPHOLIPASE-RELATED"/>
    <property type="match status" value="1"/>
</dbReference>
<dbReference type="PaxDb" id="73239-Q7RQ68"/>
<evidence type="ECO:0000313" key="2">
    <source>
        <dbReference type="EMBL" id="EAA20526.1"/>
    </source>
</evidence>
<dbReference type="KEGG" id="pyo:PY17X_1001000"/>
<comment type="caution">
    <text evidence="2">The sequence shown here is derived from an EMBL/GenBank/DDBJ whole genome shotgun (WGS) entry which is preliminary data.</text>
</comment>
<proteinExistence type="predicted"/>
<dbReference type="SUPFAM" id="SSF53474">
    <property type="entry name" value="alpha/beta-Hydrolases"/>
    <property type="match status" value="1"/>
</dbReference>
<dbReference type="AlphaFoldDB" id="Q7RQ68"/>
<dbReference type="Gene3D" id="3.40.50.1820">
    <property type="entry name" value="alpha/beta hydrolase"/>
    <property type="match status" value="2"/>
</dbReference>
<name>Q7RQ68_PLAYO</name>
<dbReference type="InterPro" id="IPR022742">
    <property type="entry name" value="Hydrolase_4"/>
</dbReference>
<accession>Q7RQ68</accession>